<evidence type="ECO:0000313" key="3">
    <source>
        <dbReference type="Proteomes" id="UP000186309"/>
    </source>
</evidence>
<evidence type="ECO:0000256" key="1">
    <source>
        <dbReference type="SAM" id="MobiDB-lite"/>
    </source>
</evidence>
<dbReference type="RefSeq" id="WP_076350768.1">
    <property type="nucleotide sequence ID" value="NZ_CP019082.1"/>
</dbReference>
<accession>A0A1U7CPD9</accession>
<dbReference type="OrthoDB" id="255714at2"/>
<dbReference type="AlphaFoldDB" id="A0A1U7CPD9"/>
<sequence length="291" mass="32248">MSGPGNSRSRSVGGGFGLGLLLMLAVSITPPSTSTSSARAAGLGWSRVDPAQVVPLDQIPAEFRESVSEVIRDHTFHRQGDAESFPCNAGLYMSLVNEPSITLALWKDLAESPVQVKRIGPNRYQGEDGSGSTATWDFVLRTPKVHVLLAYLSYVSPRGNAKIDARIVLVLHTGYYREVNREPYVQHDVEAFVKVDSKGWKTLARTVRPVIERVLEDQVREAGQFVSLMSRLVVMYPTWATDVAMKQNEADEPARERFREIVAQNRKPNASDGRPVVMTNPNEATADTRRR</sequence>
<name>A0A1U7CPD9_9BACT</name>
<dbReference type="KEGG" id="pbor:BSF38_02286"/>
<protein>
    <submittedName>
        <fullName evidence="2">Uncharacterized protein</fullName>
    </submittedName>
</protein>
<proteinExistence type="predicted"/>
<keyword evidence="3" id="KW-1185">Reference proteome</keyword>
<gene>
    <name evidence="2" type="ORF">BSF38_02286</name>
</gene>
<evidence type="ECO:0000313" key="2">
    <source>
        <dbReference type="EMBL" id="APW60797.1"/>
    </source>
</evidence>
<organism evidence="2 3">
    <name type="scientific">Paludisphaera borealis</name>
    <dbReference type="NCBI Taxonomy" id="1387353"/>
    <lineage>
        <taxon>Bacteria</taxon>
        <taxon>Pseudomonadati</taxon>
        <taxon>Planctomycetota</taxon>
        <taxon>Planctomycetia</taxon>
        <taxon>Isosphaerales</taxon>
        <taxon>Isosphaeraceae</taxon>
        <taxon>Paludisphaera</taxon>
    </lineage>
</organism>
<feature type="region of interest" description="Disordered" evidence="1">
    <location>
        <begin position="263"/>
        <end position="291"/>
    </location>
</feature>
<dbReference type="EMBL" id="CP019082">
    <property type="protein sequence ID" value="APW60797.1"/>
    <property type="molecule type" value="Genomic_DNA"/>
</dbReference>
<reference evidence="3" key="1">
    <citation type="submission" date="2016-12" db="EMBL/GenBank/DDBJ databases">
        <title>Comparative genomics of four Isosphaeraceae planctomycetes: a common pool of plasmids and glycoside hydrolase genes.</title>
        <authorList>
            <person name="Ivanova A."/>
        </authorList>
    </citation>
    <scope>NUCLEOTIDE SEQUENCE [LARGE SCALE GENOMIC DNA]</scope>
    <source>
        <strain evidence="3">PX4</strain>
    </source>
</reference>
<dbReference type="Proteomes" id="UP000186309">
    <property type="component" value="Chromosome"/>
</dbReference>